<evidence type="ECO:0000313" key="1">
    <source>
        <dbReference type="EnsemblMetazoa" id="Aqu2.1.25066_001"/>
    </source>
</evidence>
<reference evidence="1" key="1">
    <citation type="submission" date="2017-05" db="UniProtKB">
        <authorList>
            <consortium name="EnsemblMetazoa"/>
        </authorList>
    </citation>
    <scope>IDENTIFICATION</scope>
</reference>
<dbReference type="AlphaFoldDB" id="A0A1X7UBB9"/>
<dbReference type="EnsemblMetazoa" id="Aqu2.1.25066_001">
    <property type="protein sequence ID" value="Aqu2.1.25066_001"/>
    <property type="gene ID" value="Aqu2.1.25066"/>
</dbReference>
<accession>A0A1X7UBB9</accession>
<proteinExistence type="predicted"/>
<dbReference type="InParanoid" id="A0A1X7UBB9"/>
<name>A0A1X7UBB9_AMPQE</name>
<sequence length="95" mass="10919">MALLRYFKPIHNLPDPRQSLSTLIPFDVIREMNRTVEEENDCGQNSKKHCSPYQKFSVSERSQIGKYAIQHGATSASKYFSRKLKKPVTRSTAMV</sequence>
<organism evidence="1">
    <name type="scientific">Amphimedon queenslandica</name>
    <name type="common">Sponge</name>
    <dbReference type="NCBI Taxonomy" id="400682"/>
    <lineage>
        <taxon>Eukaryota</taxon>
        <taxon>Metazoa</taxon>
        <taxon>Porifera</taxon>
        <taxon>Demospongiae</taxon>
        <taxon>Heteroscleromorpha</taxon>
        <taxon>Haplosclerida</taxon>
        <taxon>Niphatidae</taxon>
        <taxon>Amphimedon</taxon>
    </lineage>
</organism>
<protein>
    <submittedName>
        <fullName evidence="1">Uncharacterized protein</fullName>
    </submittedName>
</protein>